<evidence type="ECO:0000313" key="3">
    <source>
        <dbReference type="Proteomes" id="UP001626550"/>
    </source>
</evidence>
<keyword evidence="3" id="KW-1185">Reference proteome</keyword>
<organism evidence="2 3">
    <name type="scientific">Cichlidogyrus casuarinus</name>
    <dbReference type="NCBI Taxonomy" id="1844966"/>
    <lineage>
        <taxon>Eukaryota</taxon>
        <taxon>Metazoa</taxon>
        <taxon>Spiralia</taxon>
        <taxon>Lophotrochozoa</taxon>
        <taxon>Platyhelminthes</taxon>
        <taxon>Monogenea</taxon>
        <taxon>Monopisthocotylea</taxon>
        <taxon>Dactylogyridea</taxon>
        <taxon>Ancyrocephalidae</taxon>
        <taxon>Cichlidogyrus</taxon>
    </lineage>
</organism>
<dbReference type="PANTHER" id="PTHR13503:SF3">
    <property type="entry name" value="NEGATIVE ELONGATION FACTOR B"/>
    <property type="match status" value="1"/>
</dbReference>
<evidence type="ECO:0000313" key="2">
    <source>
        <dbReference type="EMBL" id="KAL3319104.1"/>
    </source>
</evidence>
<name>A0ABD2QHW4_9PLAT</name>
<dbReference type="PANTHER" id="PTHR13503">
    <property type="entry name" value="NEGATIVE ELONGATION FACTOR COMPLEX MEMBER B"/>
    <property type="match status" value="1"/>
</dbReference>
<evidence type="ECO:0000256" key="1">
    <source>
        <dbReference type="SAM" id="MobiDB-lite"/>
    </source>
</evidence>
<dbReference type="EMBL" id="JBJKFK010000170">
    <property type="protein sequence ID" value="KAL3319104.1"/>
    <property type="molecule type" value="Genomic_DNA"/>
</dbReference>
<proteinExistence type="predicted"/>
<comment type="caution">
    <text evidence="2">The sequence shown here is derived from an EMBL/GenBank/DDBJ whole genome shotgun (WGS) entry which is preliminary data.</text>
</comment>
<gene>
    <name evidence="2" type="primary">COBRA1</name>
    <name evidence="2" type="ORF">Ciccas_002231</name>
</gene>
<feature type="compositionally biased region" description="Low complexity" evidence="1">
    <location>
        <begin position="909"/>
        <end position="919"/>
    </location>
</feature>
<feature type="region of interest" description="Disordered" evidence="1">
    <location>
        <begin position="506"/>
        <end position="549"/>
    </location>
</feature>
<accession>A0ABD2QHW4</accession>
<feature type="compositionally biased region" description="Low complexity" evidence="1">
    <location>
        <begin position="526"/>
        <end position="536"/>
    </location>
</feature>
<reference evidence="2 3" key="1">
    <citation type="submission" date="2024-11" db="EMBL/GenBank/DDBJ databases">
        <title>Adaptive evolution of stress response genes in parasites aligns with host niche diversity.</title>
        <authorList>
            <person name="Hahn C."/>
            <person name="Resl P."/>
        </authorList>
    </citation>
    <scope>NUCLEOTIDE SEQUENCE [LARGE SCALE GENOMIC DNA]</scope>
    <source>
        <strain evidence="2">EGGRZ-B1_66</strain>
        <tissue evidence="2">Body</tissue>
    </source>
</reference>
<feature type="region of interest" description="Disordered" evidence="1">
    <location>
        <begin position="624"/>
        <end position="652"/>
    </location>
</feature>
<feature type="region of interest" description="Disordered" evidence="1">
    <location>
        <begin position="901"/>
        <end position="942"/>
    </location>
</feature>
<protein>
    <submittedName>
        <fullName evidence="2">Cofactor of BRCA1</fullName>
    </submittedName>
</protein>
<dbReference type="InterPro" id="IPR010405">
    <property type="entry name" value="COBRA1"/>
</dbReference>
<dbReference type="Pfam" id="PF06209">
    <property type="entry name" value="COBRA1"/>
    <property type="match status" value="3"/>
</dbReference>
<feature type="compositionally biased region" description="Low complexity" evidence="1">
    <location>
        <begin position="356"/>
        <end position="366"/>
    </location>
</feature>
<sequence length="1008" mass="112241">MEEDKTFVLPVIKKAMEELFNKEDLTVQDVETFQTNYWMQMVPNFSQALKLLDIHGISRHQLLWNINDRLLETIKNRIDSHSGAENKSKKTQKLWQKLAKTGMVYVQHPYIRPLVMQVLGKMTSIKDRHISLILQNSKLYNDSPLPVLRHIWTANPEKYINEISDVIESANTYVVNLFYDGLLAAIAPSLSSSGEIFAALFLSLKKRRKNPTVSKLVNMIGDNEQLYEITVEFLRERHSSHFTPSFTLLPSLSAPTSKKRKIAKNDPKNEPINLDASTAFFASFPSCILRFDLLMSLLEAKMDQLTTKDPIHRIVWCLDACVRSRKIDQRHANELANHLYRQRLKYGESDSKPKSSKSSSSKTPVNNKSKLLEKDLSMVLQDPWVLYTIISAIIRLSLQGLYQDKIPREQEEIHFLVNLLAIGLDDSLSPPSSMEMPQISVHPVTLRELKNPTIPPQSTASMPKNLKEALMRFILPSMCRFQVSLWCHQVSDEIFSTAHKIWAPPSAHQKISMGSPPASGSKRSRNSSSSGRITSPPNSPPLDNFNFNPISSENVPAKWKRKLEEFESSCESKISIQILMFQHPLGMLMLQYHSLFALERRDYITCRTILKAISVYVQEQNRTFGEEPTELSAQESPVKASGKRGRSHSESNHCSHLTFSFNWRPDCLQAIATCLASMPVSANVGATGDSLFASRSESSRRVARDSTKTSTAANPESLIEASVVGCCESLDSISRSEMVHLLKTTLQPISDDFHKLVVLQLSRLLPIQSQTSSTSGHSAGDGLSQLPPLDSSLISPTVSGHVVTEREKLINLIADFVTDKTEESEEASENAKETSLRDVVRAALDFCQKDLKNLQAHQNSLTAALDIKFAGSSEKPAIAEPSLSMASTIVPVSSPESTIMGPPINRYAPPQYSSSSQPSLLEGLYGPNPNTDSGSSSSPFYNYSNVQRKPSYSVSANKEPIDFLATPLTNPGLSTSGAACSMLPPLQAQFSVPYNEQNLNLDTSNTSE</sequence>
<feature type="region of interest" description="Disordered" evidence="1">
    <location>
        <begin position="346"/>
        <end position="366"/>
    </location>
</feature>
<dbReference type="Proteomes" id="UP001626550">
    <property type="component" value="Unassembled WGS sequence"/>
</dbReference>
<dbReference type="AlphaFoldDB" id="A0ABD2QHW4"/>